<evidence type="ECO:0000256" key="1">
    <source>
        <dbReference type="SAM" id="MobiDB-lite"/>
    </source>
</evidence>
<protein>
    <recommendedName>
        <fullName evidence="2">BZIP domain-containing protein</fullName>
    </recommendedName>
</protein>
<sequence>MAMGSFDDKLFDDLLGPSSHHRRGGSSFDAGMDPSFVDSLLATLQVPDSMHPLDPSLRQDYNAGSPEEVYGNGHQSQHAHAIKETSGASSGSDRGGHLHQSPSLRVREKNKRAQRAFRQRQKDKSQAMGQQLHDVTERLEAVTLERELLHQKTKMLEAALAQARAEKGAPHDTAKPANEGDTDSNEESKSEIIEIPANSPPLRNNAVSTVRGSTTLKPTPDELYSADSGSFNLVTGNGRCYTFDDHVVQKMDAQRIALLWEEIVTYMGELLVAAKGDPNSPGGKLLAEATFSTIRLIARISTQNWRLKYAWLCQRAGTPSLTSGQPSFDWPAILNAMQLQQWQIDRILALRREYLASLAAILNERQEVERGLQNLAMGKETMSCVSQQHIALHSLAQRLGKLWQHTYQCMGSFARVIWTQIFDPFQAANFASSS</sequence>
<evidence type="ECO:0000313" key="3">
    <source>
        <dbReference type="EMBL" id="KAK9809720.1"/>
    </source>
</evidence>
<comment type="caution">
    <text evidence="3">The sequence shown here is derived from an EMBL/GenBank/DDBJ whole genome shotgun (WGS) entry which is preliminary data.</text>
</comment>
<keyword evidence="4" id="KW-1185">Reference proteome</keyword>
<feature type="compositionally biased region" description="Basic and acidic residues" evidence="1">
    <location>
        <begin position="164"/>
        <end position="174"/>
    </location>
</feature>
<dbReference type="CDD" id="cd14688">
    <property type="entry name" value="bZIP_YAP"/>
    <property type="match status" value="1"/>
</dbReference>
<evidence type="ECO:0000259" key="2">
    <source>
        <dbReference type="PROSITE" id="PS00036"/>
    </source>
</evidence>
<feature type="compositionally biased region" description="Basic and acidic residues" evidence="1">
    <location>
        <begin position="1"/>
        <end position="12"/>
    </location>
</feature>
<feature type="domain" description="BZIP" evidence="2">
    <location>
        <begin position="105"/>
        <end position="120"/>
    </location>
</feature>
<organism evidence="3 4">
    <name type="scientific">Symbiochloris irregularis</name>
    <dbReference type="NCBI Taxonomy" id="706552"/>
    <lineage>
        <taxon>Eukaryota</taxon>
        <taxon>Viridiplantae</taxon>
        <taxon>Chlorophyta</taxon>
        <taxon>core chlorophytes</taxon>
        <taxon>Trebouxiophyceae</taxon>
        <taxon>Trebouxiales</taxon>
        <taxon>Trebouxiaceae</taxon>
        <taxon>Symbiochloris</taxon>
    </lineage>
</organism>
<dbReference type="AlphaFoldDB" id="A0AAW1PMT9"/>
<feature type="region of interest" description="Disordered" evidence="1">
    <location>
        <begin position="1"/>
        <end position="32"/>
    </location>
</feature>
<accession>A0AAW1PMT9</accession>
<proteinExistence type="predicted"/>
<dbReference type="EMBL" id="JALJOQ010000017">
    <property type="protein sequence ID" value="KAK9809720.1"/>
    <property type="molecule type" value="Genomic_DNA"/>
</dbReference>
<dbReference type="InterPro" id="IPR004827">
    <property type="entry name" value="bZIP"/>
</dbReference>
<feature type="region of interest" description="Disordered" evidence="1">
    <location>
        <begin position="48"/>
        <end position="132"/>
    </location>
</feature>
<dbReference type="GO" id="GO:0003700">
    <property type="term" value="F:DNA-binding transcription factor activity"/>
    <property type="evidence" value="ECO:0007669"/>
    <property type="project" value="InterPro"/>
</dbReference>
<gene>
    <name evidence="3" type="ORF">WJX73_010052</name>
</gene>
<dbReference type="PROSITE" id="PS00036">
    <property type="entry name" value="BZIP_BASIC"/>
    <property type="match status" value="1"/>
</dbReference>
<feature type="compositionally biased region" description="Basic residues" evidence="1">
    <location>
        <begin position="108"/>
        <end position="119"/>
    </location>
</feature>
<name>A0AAW1PMT9_9CHLO</name>
<dbReference type="Proteomes" id="UP001465755">
    <property type="component" value="Unassembled WGS sequence"/>
</dbReference>
<feature type="region of interest" description="Disordered" evidence="1">
    <location>
        <begin position="161"/>
        <end position="190"/>
    </location>
</feature>
<reference evidence="3 4" key="1">
    <citation type="journal article" date="2024" name="Nat. Commun.">
        <title>Phylogenomics reveals the evolutionary origins of lichenization in chlorophyte algae.</title>
        <authorList>
            <person name="Puginier C."/>
            <person name="Libourel C."/>
            <person name="Otte J."/>
            <person name="Skaloud P."/>
            <person name="Haon M."/>
            <person name="Grisel S."/>
            <person name="Petersen M."/>
            <person name="Berrin J.G."/>
            <person name="Delaux P.M."/>
            <person name="Dal Grande F."/>
            <person name="Keller J."/>
        </authorList>
    </citation>
    <scope>NUCLEOTIDE SEQUENCE [LARGE SCALE GENOMIC DNA]</scope>
    <source>
        <strain evidence="3 4">SAG 2036</strain>
    </source>
</reference>
<evidence type="ECO:0000313" key="4">
    <source>
        <dbReference type="Proteomes" id="UP001465755"/>
    </source>
</evidence>